<dbReference type="EMBL" id="RXLQ01000007">
    <property type="protein sequence ID" value="RSZ58383.1"/>
    <property type="molecule type" value="Genomic_DNA"/>
</dbReference>
<dbReference type="InterPro" id="IPR013424">
    <property type="entry name" value="Ice-binding_C"/>
</dbReference>
<evidence type="ECO:0000313" key="2">
    <source>
        <dbReference type="EMBL" id="RSZ58383.1"/>
    </source>
</evidence>
<dbReference type="AlphaFoldDB" id="A0A430HLL1"/>
<dbReference type="OrthoDB" id="8756644at2"/>
<keyword evidence="3" id="KW-1185">Reference proteome</keyword>
<evidence type="ECO:0000313" key="3">
    <source>
        <dbReference type="Proteomes" id="UP000278085"/>
    </source>
</evidence>
<reference evidence="2 3" key="1">
    <citation type="submission" date="2018-12" db="EMBL/GenBank/DDBJ databases">
        <authorList>
            <person name="Yang E."/>
        </authorList>
    </citation>
    <scope>NUCLEOTIDE SEQUENCE [LARGE SCALE GENOMIC DNA]</scope>
    <source>
        <strain evidence="2 3">SOD</strain>
    </source>
</reference>
<proteinExistence type="predicted"/>
<dbReference type="Proteomes" id="UP000278085">
    <property type="component" value="Unassembled WGS sequence"/>
</dbReference>
<organism evidence="2 3">
    <name type="scientific">Massilia atriviolacea</name>
    <dbReference type="NCBI Taxonomy" id="2495579"/>
    <lineage>
        <taxon>Bacteria</taxon>
        <taxon>Pseudomonadati</taxon>
        <taxon>Pseudomonadota</taxon>
        <taxon>Betaproteobacteria</taxon>
        <taxon>Burkholderiales</taxon>
        <taxon>Oxalobacteraceae</taxon>
        <taxon>Telluria group</taxon>
        <taxon>Massilia</taxon>
    </lineage>
</organism>
<feature type="domain" description="Ice-binding protein C-terminal" evidence="1">
    <location>
        <begin position="269"/>
        <end position="292"/>
    </location>
</feature>
<evidence type="ECO:0000259" key="1">
    <source>
        <dbReference type="Pfam" id="PF07589"/>
    </source>
</evidence>
<protein>
    <submittedName>
        <fullName evidence="2">PEP-CTERM sorting domain-containing protein</fullName>
    </submittedName>
</protein>
<name>A0A430HLL1_9BURK</name>
<dbReference type="NCBIfam" id="TIGR02595">
    <property type="entry name" value="PEP_CTERM"/>
    <property type="match status" value="1"/>
</dbReference>
<sequence>MNMLRPAKRHGARRCEVVSFCYDVRSTDGCPVGDGPCPGRIVMPHHLSHVCSLALAAAALCALPAHAQSASASAAITSFSYRLVDLDLADGITPSIALTPISGFTRLSHSMYGNSAMNEFQSIGTLGTTASGRAFGSASTTSGVDFMQAMAQFSAPAGAGYQRFGGENEYRFNFTLTPSTGLAFSGDVSLAAHDSGGPVQALAGMRMQGLFPWTPSGLVDYTAFNWTAGVEDGARAERFYGELRTGAIGLQGYFRMTNHATVISNALLPIPEPQTYAMLLAGLALLGVCARRQRRRAA</sequence>
<gene>
    <name evidence="2" type="ORF">EJB06_15685</name>
</gene>
<comment type="caution">
    <text evidence="2">The sequence shown here is derived from an EMBL/GenBank/DDBJ whole genome shotgun (WGS) entry which is preliminary data.</text>
</comment>
<dbReference type="Pfam" id="PF07589">
    <property type="entry name" value="PEP-CTERM"/>
    <property type="match status" value="1"/>
</dbReference>
<accession>A0A430HLL1</accession>